<evidence type="ECO:0000259" key="1">
    <source>
        <dbReference type="Pfam" id="PF01965"/>
    </source>
</evidence>
<gene>
    <name evidence="2" type="ORF">CA982_03295</name>
</gene>
<dbReference type="InterPro" id="IPR002818">
    <property type="entry name" value="DJ-1/PfpI"/>
</dbReference>
<dbReference type="PANTHER" id="PTHR43130">
    <property type="entry name" value="ARAC-FAMILY TRANSCRIPTIONAL REGULATOR"/>
    <property type="match status" value="1"/>
</dbReference>
<dbReference type="GO" id="GO:0006355">
    <property type="term" value="P:regulation of DNA-templated transcription"/>
    <property type="evidence" value="ECO:0007669"/>
    <property type="project" value="TreeGrafter"/>
</dbReference>
<dbReference type="Proteomes" id="UP000194632">
    <property type="component" value="Unassembled WGS sequence"/>
</dbReference>
<protein>
    <submittedName>
        <fullName evidence="2">Glutamine amidotransferase</fullName>
    </submittedName>
</protein>
<dbReference type="STRING" id="417102.CA982_03295"/>
<dbReference type="GO" id="GO:0016740">
    <property type="term" value="F:transferase activity"/>
    <property type="evidence" value="ECO:0007669"/>
    <property type="project" value="UniProtKB-KW"/>
</dbReference>
<dbReference type="InterPro" id="IPR052158">
    <property type="entry name" value="INH-QAR"/>
</dbReference>
<sequence length="201" mass="21352">MRTVHLALYPTLADWEFGYVAAGINNPDYQAEPGSFRIVTVGASADPIRTIGGVTMVPDTTLDAIRPEDSAMLVLPGAQIWESNDDFVDAARRWTDAGTPVAGICGATMGLARAGLLDDRRHTSNAPEQLAPTGYAGAAQYVDAPAVADRGVITAAAIAPVDFAREVFALLGLYTPPVLDAWYRLYGHQDPSGFYALAGKR</sequence>
<keyword evidence="3" id="KW-1185">Reference proteome</keyword>
<dbReference type="RefSeq" id="WP_086533933.1">
    <property type="nucleotide sequence ID" value="NZ_JBLKRZ010000001.1"/>
</dbReference>
<keyword evidence="2" id="KW-0315">Glutamine amidotransferase</keyword>
<dbReference type="Gene3D" id="3.40.50.880">
    <property type="match status" value="1"/>
</dbReference>
<dbReference type="OrthoDB" id="6003696at2"/>
<dbReference type="InterPro" id="IPR029062">
    <property type="entry name" value="Class_I_gatase-like"/>
</dbReference>
<comment type="caution">
    <text evidence="2">The sequence shown here is derived from an EMBL/GenBank/DDBJ whole genome shotgun (WGS) entry which is preliminary data.</text>
</comment>
<dbReference type="Pfam" id="PF01965">
    <property type="entry name" value="DJ-1_PfpI"/>
    <property type="match status" value="1"/>
</dbReference>
<reference evidence="2 3" key="1">
    <citation type="submission" date="2017-05" db="EMBL/GenBank/DDBJ databases">
        <title>Biotechnological potential of actinobacteria isolated from South African environments.</title>
        <authorList>
            <person name="Le Roes-Hill M."/>
            <person name="Prins A."/>
            <person name="Durrell K.A."/>
        </authorList>
    </citation>
    <scope>NUCLEOTIDE SEQUENCE [LARGE SCALE GENOMIC DNA]</scope>
    <source>
        <strain evidence="2">BS2</strain>
    </source>
</reference>
<dbReference type="PANTHER" id="PTHR43130:SF3">
    <property type="entry name" value="HTH-TYPE TRANSCRIPTIONAL REGULATOR RV1931C"/>
    <property type="match status" value="1"/>
</dbReference>
<organism evidence="2 3">
    <name type="scientific">Gordonia lacunae</name>
    <dbReference type="NCBI Taxonomy" id="417102"/>
    <lineage>
        <taxon>Bacteria</taxon>
        <taxon>Bacillati</taxon>
        <taxon>Actinomycetota</taxon>
        <taxon>Actinomycetes</taxon>
        <taxon>Mycobacteriales</taxon>
        <taxon>Gordoniaceae</taxon>
        <taxon>Gordonia</taxon>
    </lineage>
</organism>
<evidence type="ECO:0000313" key="2">
    <source>
        <dbReference type="EMBL" id="OUC80236.1"/>
    </source>
</evidence>
<dbReference type="AlphaFoldDB" id="A0A243QF65"/>
<keyword evidence="2" id="KW-0808">Transferase</keyword>
<dbReference type="SUPFAM" id="SSF52317">
    <property type="entry name" value="Class I glutamine amidotransferase-like"/>
    <property type="match status" value="1"/>
</dbReference>
<accession>A0A243QF65</accession>
<dbReference type="EMBL" id="NGFO01000003">
    <property type="protein sequence ID" value="OUC80236.1"/>
    <property type="molecule type" value="Genomic_DNA"/>
</dbReference>
<proteinExistence type="predicted"/>
<name>A0A243QF65_9ACTN</name>
<feature type="domain" description="DJ-1/PfpI" evidence="1">
    <location>
        <begin position="4"/>
        <end position="168"/>
    </location>
</feature>
<evidence type="ECO:0000313" key="3">
    <source>
        <dbReference type="Proteomes" id="UP000194632"/>
    </source>
</evidence>